<dbReference type="PANTHER" id="PTHR43539">
    <property type="entry name" value="FLAVIN-BINDING MONOOXYGENASE-LIKE PROTEIN (AFU_ORTHOLOGUE AFUA_4G09220)"/>
    <property type="match status" value="1"/>
</dbReference>
<dbReference type="InterPro" id="IPR050982">
    <property type="entry name" value="Auxin_biosynth/cation_transpt"/>
</dbReference>
<keyword evidence="3" id="KW-1185">Reference proteome</keyword>
<gene>
    <name evidence="2" type="ORF">ERL59_03890</name>
</gene>
<dbReference type="PRINTS" id="PR00368">
    <property type="entry name" value="FADPNR"/>
</dbReference>
<keyword evidence="1" id="KW-0560">Oxidoreductase</keyword>
<reference evidence="2 3" key="1">
    <citation type="submission" date="2019-01" db="EMBL/GenBank/DDBJ databases">
        <title>Chengkuizengella sp. nov., isolated from deep-sea sediment of East Pacific Ocean.</title>
        <authorList>
            <person name="Yang J."/>
            <person name="Lai Q."/>
            <person name="Shao Z."/>
        </authorList>
    </citation>
    <scope>NUCLEOTIDE SEQUENCE [LARGE SCALE GENOMIC DNA]</scope>
    <source>
        <strain evidence="2 3">YPA3-1-1</strain>
    </source>
</reference>
<dbReference type="Gene3D" id="3.50.50.60">
    <property type="entry name" value="FAD/NAD(P)-binding domain"/>
    <property type="match status" value="1"/>
</dbReference>
<comment type="caution">
    <text evidence="2">The sequence shown here is derived from an EMBL/GenBank/DDBJ whole genome shotgun (WGS) entry which is preliminary data.</text>
</comment>
<evidence type="ECO:0000313" key="2">
    <source>
        <dbReference type="EMBL" id="NBI28100.1"/>
    </source>
</evidence>
<dbReference type="OrthoDB" id="9778740at2"/>
<evidence type="ECO:0000313" key="3">
    <source>
        <dbReference type="Proteomes" id="UP000448943"/>
    </source>
</evidence>
<dbReference type="PANTHER" id="PTHR43539:SF78">
    <property type="entry name" value="FLAVIN-CONTAINING MONOOXYGENASE"/>
    <property type="match status" value="1"/>
</dbReference>
<proteinExistence type="predicted"/>
<protein>
    <submittedName>
        <fullName evidence="2">Oxidoreductase</fullName>
    </submittedName>
</protein>
<sequence length="352" mass="39665">MGESHKLDVIVIGAGQAGLAVGYYLKQSNLSFLLLDQSAQIGETWVKRYDSLILFSPRKYSSLPGFQFPGEPNGYPNKNETANYLKQYQKKFSIPVELNTQVTYITKEDDRFITVTKDKIYHSKIIVIATGPFKTPYIPKLNGSGLDEQIIQLHSSEYKNPDQLHKGKTLIIGAGNSGAQIAVELHNTHDVYLSSSQNLKFSPHKFAGKSVFWWFEKLKIYDMFPTGTIVGEWIKKQPEPIMGTELKELIQHHKVKLTEKTTSINGNEVAFEDGKTLTVKNIIWATGFTQNFDWIKINNVLNHKGNPIHQRGISQVSGLFFIGLPWLYKRPSALLGGVGEDAEYIVTNLKSM</sequence>
<dbReference type="AlphaFoldDB" id="A0A6N9Q1L3"/>
<dbReference type="GO" id="GO:0050660">
    <property type="term" value="F:flavin adenine dinucleotide binding"/>
    <property type="evidence" value="ECO:0007669"/>
    <property type="project" value="InterPro"/>
</dbReference>
<dbReference type="GO" id="GO:0050661">
    <property type="term" value="F:NADP binding"/>
    <property type="evidence" value="ECO:0007669"/>
    <property type="project" value="InterPro"/>
</dbReference>
<dbReference type="InterPro" id="IPR000960">
    <property type="entry name" value="Flavin_mOase"/>
</dbReference>
<dbReference type="GO" id="GO:0004497">
    <property type="term" value="F:monooxygenase activity"/>
    <property type="evidence" value="ECO:0007669"/>
    <property type="project" value="TreeGrafter"/>
</dbReference>
<dbReference type="RefSeq" id="WP_160644732.1">
    <property type="nucleotide sequence ID" value="NZ_SIJB01000009.1"/>
</dbReference>
<dbReference type="SUPFAM" id="SSF51905">
    <property type="entry name" value="FAD/NAD(P)-binding domain"/>
    <property type="match status" value="2"/>
</dbReference>
<dbReference type="Pfam" id="PF13738">
    <property type="entry name" value="Pyr_redox_3"/>
    <property type="match status" value="1"/>
</dbReference>
<name>A0A6N9Q1L3_9BACL</name>
<dbReference type="EMBL" id="SIJB01000009">
    <property type="protein sequence ID" value="NBI28100.1"/>
    <property type="molecule type" value="Genomic_DNA"/>
</dbReference>
<organism evidence="2 3">
    <name type="scientific">Chengkuizengella marina</name>
    <dbReference type="NCBI Taxonomy" id="2507566"/>
    <lineage>
        <taxon>Bacteria</taxon>
        <taxon>Bacillati</taxon>
        <taxon>Bacillota</taxon>
        <taxon>Bacilli</taxon>
        <taxon>Bacillales</taxon>
        <taxon>Paenibacillaceae</taxon>
        <taxon>Chengkuizengella</taxon>
    </lineage>
</organism>
<accession>A0A6N9Q1L3</accession>
<dbReference type="Proteomes" id="UP000448943">
    <property type="component" value="Unassembled WGS sequence"/>
</dbReference>
<evidence type="ECO:0000256" key="1">
    <source>
        <dbReference type="ARBA" id="ARBA00023002"/>
    </source>
</evidence>
<dbReference type="PIRSF" id="PIRSF000332">
    <property type="entry name" value="FMO"/>
    <property type="match status" value="1"/>
</dbReference>
<dbReference type="InterPro" id="IPR036188">
    <property type="entry name" value="FAD/NAD-bd_sf"/>
</dbReference>
<dbReference type="PRINTS" id="PR00469">
    <property type="entry name" value="PNDRDTASEII"/>
</dbReference>